<sequence length="190" mass="21292">MELKHMATIAFTILQVSIVTLAKELSLATQNFNSQQPPFSQHASDQQLTEAASIELPKDSSFDIENANAILHLNDAELQKNSVINNEDIPPSLLHGHNLNSQYHLEEPGLRWVQYGVRNIDENDTGEDSVSISSGDDDTLDKTGLGSDDTWEKGDVAKGLGRDTDKRWKEMSVWGKRDDDIEKKWKEMSV</sequence>
<evidence type="ECO:0000256" key="2">
    <source>
        <dbReference type="SAM" id="SignalP"/>
    </source>
</evidence>
<protein>
    <submittedName>
        <fullName evidence="3">Uncharacterized protein</fullName>
    </submittedName>
</protein>
<dbReference type="AlphaFoldDB" id="A0A0B7A3A4"/>
<name>A0A0B7A3A4_9EUPU</name>
<gene>
    <name evidence="3" type="primary">ORF91485</name>
</gene>
<feature type="non-terminal residue" evidence="3">
    <location>
        <position position="190"/>
    </location>
</feature>
<keyword evidence="2" id="KW-0732">Signal</keyword>
<organism evidence="3">
    <name type="scientific">Arion vulgaris</name>
    <dbReference type="NCBI Taxonomy" id="1028688"/>
    <lineage>
        <taxon>Eukaryota</taxon>
        <taxon>Metazoa</taxon>
        <taxon>Spiralia</taxon>
        <taxon>Lophotrochozoa</taxon>
        <taxon>Mollusca</taxon>
        <taxon>Gastropoda</taxon>
        <taxon>Heterobranchia</taxon>
        <taxon>Euthyneura</taxon>
        <taxon>Panpulmonata</taxon>
        <taxon>Eupulmonata</taxon>
        <taxon>Stylommatophora</taxon>
        <taxon>Helicina</taxon>
        <taxon>Arionoidea</taxon>
        <taxon>Arionidae</taxon>
        <taxon>Arion</taxon>
    </lineage>
</organism>
<feature type="region of interest" description="Disordered" evidence="1">
    <location>
        <begin position="123"/>
        <end position="162"/>
    </location>
</feature>
<dbReference type="EMBL" id="HACG01027671">
    <property type="protein sequence ID" value="CEK74536.1"/>
    <property type="molecule type" value="Transcribed_RNA"/>
</dbReference>
<reference evidence="3" key="1">
    <citation type="submission" date="2014-12" db="EMBL/GenBank/DDBJ databases">
        <title>Insight into the proteome of Arion vulgaris.</title>
        <authorList>
            <person name="Aradska J."/>
            <person name="Bulat T."/>
            <person name="Smidak R."/>
            <person name="Sarate P."/>
            <person name="Gangsoo J."/>
            <person name="Sialana F."/>
            <person name="Bilban M."/>
            <person name="Lubec G."/>
        </authorList>
    </citation>
    <scope>NUCLEOTIDE SEQUENCE</scope>
    <source>
        <tissue evidence="3">Skin</tissue>
    </source>
</reference>
<evidence type="ECO:0000313" key="3">
    <source>
        <dbReference type="EMBL" id="CEK74536.1"/>
    </source>
</evidence>
<feature type="compositionally biased region" description="Basic and acidic residues" evidence="1">
    <location>
        <begin position="150"/>
        <end position="162"/>
    </location>
</feature>
<proteinExistence type="predicted"/>
<evidence type="ECO:0000256" key="1">
    <source>
        <dbReference type="SAM" id="MobiDB-lite"/>
    </source>
</evidence>
<feature type="signal peptide" evidence="2">
    <location>
        <begin position="1"/>
        <end position="22"/>
    </location>
</feature>
<accession>A0A0B7A3A4</accession>
<feature type="chain" id="PRO_5002111444" evidence="2">
    <location>
        <begin position="23"/>
        <end position="190"/>
    </location>
</feature>